<keyword evidence="6" id="KW-0699">rRNA-binding</keyword>
<reference evidence="7 8" key="1">
    <citation type="submission" date="2015-08" db="EMBL/GenBank/DDBJ databases">
        <authorList>
            <person name="Babu N.S."/>
            <person name="Beckwith C.J."/>
            <person name="Beseler K.G."/>
            <person name="Brison A."/>
            <person name="Carone J.V."/>
            <person name="Caskin T.P."/>
            <person name="Diamond M."/>
            <person name="Durham M.E."/>
            <person name="Foxe J.M."/>
            <person name="Go M."/>
            <person name="Henderson B.A."/>
            <person name="Jones I.B."/>
            <person name="McGettigan J.A."/>
            <person name="Micheletti S.J."/>
            <person name="Nasrallah M.E."/>
            <person name="Ortiz D."/>
            <person name="Piller C.R."/>
            <person name="Privatt S.R."/>
            <person name="Schneider S.L."/>
            <person name="Sharp S."/>
            <person name="Smith T.C."/>
            <person name="Stanton J.D."/>
            <person name="Ullery H.E."/>
            <person name="Wilson R.J."/>
            <person name="Serrano M.G."/>
            <person name="Buck G."/>
            <person name="Lee V."/>
            <person name="Wang Y."/>
            <person name="Carvalho R."/>
            <person name="Voegtly L."/>
            <person name="Shi R."/>
            <person name="Duckworth R."/>
            <person name="Johnson A."/>
            <person name="Loviza R."/>
            <person name="Walstead R."/>
            <person name="Shah Z."/>
            <person name="Kiflezghi M."/>
            <person name="Wade K."/>
            <person name="Ball S.L."/>
            <person name="Bradley K.W."/>
            <person name="Asai D.J."/>
            <person name="Bowman C.A."/>
            <person name="Russell D.A."/>
            <person name="Pope W.H."/>
            <person name="Jacobs-Sera D."/>
            <person name="Hendrix R.W."/>
            <person name="Hatfull G.F."/>
        </authorList>
    </citation>
    <scope>NUCLEOTIDE SEQUENCE [LARGE SCALE GENOMIC DNA]</scope>
    <source>
        <strain evidence="7 8">DSM 27710</strain>
    </source>
</reference>
<gene>
    <name evidence="6" type="primary">rplJ</name>
    <name evidence="7" type="ORF">AKJ08_2072</name>
</gene>
<dbReference type="AlphaFoldDB" id="A0A0K1PDU0"/>
<evidence type="ECO:0000256" key="1">
    <source>
        <dbReference type="ARBA" id="ARBA00002633"/>
    </source>
</evidence>
<evidence type="ECO:0000313" key="8">
    <source>
        <dbReference type="Proteomes" id="UP000055590"/>
    </source>
</evidence>
<keyword evidence="4 6" id="KW-0687">Ribonucleoprotein</keyword>
<name>A0A0K1PDU0_9BACT</name>
<dbReference type="GO" id="GO:0005840">
    <property type="term" value="C:ribosome"/>
    <property type="evidence" value="ECO:0007669"/>
    <property type="project" value="UniProtKB-KW"/>
</dbReference>
<dbReference type="STRING" id="1391653.AKJ08_2072"/>
<dbReference type="Pfam" id="PF00466">
    <property type="entry name" value="Ribosomal_L10"/>
    <property type="match status" value="1"/>
</dbReference>
<keyword evidence="3 6" id="KW-0689">Ribosomal protein</keyword>
<evidence type="ECO:0000256" key="3">
    <source>
        <dbReference type="ARBA" id="ARBA00022980"/>
    </source>
</evidence>
<dbReference type="CDD" id="cd05797">
    <property type="entry name" value="Ribosomal_L10"/>
    <property type="match status" value="1"/>
</dbReference>
<comment type="similarity">
    <text evidence="2 6">Belongs to the universal ribosomal protein uL10 family.</text>
</comment>
<dbReference type="NCBIfam" id="NF000955">
    <property type="entry name" value="PRK00099.1-1"/>
    <property type="match status" value="1"/>
</dbReference>
<dbReference type="PATRIC" id="fig|1391653.3.peg.2167"/>
<dbReference type="InterPro" id="IPR022973">
    <property type="entry name" value="Ribosomal_uL10_bac"/>
</dbReference>
<accession>A0A0K1PDU0</accession>
<dbReference type="Gene3D" id="3.30.70.1730">
    <property type="match status" value="1"/>
</dbReference>
<evidence type="ECO:0000256" key="5">
    <source>
        <dbReference type="ARBA" id="ARBA00035202"/>
    </source>
</evidence>
<evidence type="ECO:0000313" key="7">
    <source>
        <dbReference type="EMBL" id="AKU91685.1"/>
    </source>
</evidence>
<dbReference type="KEGG" id="vin:AKJ08_2072"/>
<dbReference type="InterPro" id="IPR001790">
    <property type="entry name" value="Ribosomal_uL10"/>
</dbReference>
<dbReference type="GO" id="GO:1990904">
    <property type="term" value="C:ribonucleoprotein complex"/>
    <property type="evidence" value="ECO:0007669"/>
    <property type="project" value="UniProtKB-KW"/>
</dbReference>
<sequence>MEGGEGQVERAIKEQQIAELHGKMKDASIAIIAEFSGIDVATVTDIRKKCRESQVEYKVVKNTLAKRAAQGTSVEKIADGFKGPVVLILGADPVTPAKVIAEFAKGKEEKFKLKMAVVEGKKIDGKGIEALAKMPGINELRGMLVGMINAPASKLARLIATPGQQLARAVGARKEQLEKAS</sequence>
<evidence type="ECO:0000256" key="2">
    <source>
        <dbReference type="ARBA" id="ARBA00008889"/>
    </source>
</evidence>
<evidence type="ECO:0000256" key="6">
    <source>
        <dbReference type="HAMAP-Rule" id="MF_00362"/>
    </source>
</evidence>
<protein>
    <recommendedName>
        <fullName evidence="5 6">Large ribosomal subunit protein uL10</fullName>
    </recommendedName>
</protein>
<dbReference type="InterPro" id="IPR047865">
    <property type="entry name" value="Ribosomal_uL10_bac_type"/>
</dbReference>
<keyword evidence="6" id="KW-0694">RNA-binding</keyword>
<comment type="subunit">
    <text evidence="6">Part of the ribosomal stalk of the 50S ribosomal subunit. The N-terminus interacts with L11 and the large rRNA to form the base of the stalk. The C-terminus forms an elongated spine to which L12 dimers bind in a sequential fashion forming a multimeric L10(L12)X complex.</text>
</comment>
<dbReference type="SUPFAM" id="SSF160369">
    <property type="entry name" value="Ribosomal protein L10-like"/>
    <property type="match status" value="1"/>
</dbReference>
<organism evidence="7 8">
    <name type="scientific">Vulgatibacter incomptus</name>
    <dbReference type="NCBI Taxonomy" id="1391653"/>
    <lineage>
        <taxon>Bacteria</taxon>
        <taxon>Pseudomonadati</taxon>
        <taxon>Myxococcota</taxon>
        <taxon>Myxococcia</taxon>
        <taxon>Myxococcales</taxon>
        <taxon>Cystobacterineae</taxon>
        <taxon>Vulgatibacteraceae</taxon>
        <taxon>Vulgatibacter</taxon>
    </lineage>
</organism>
<dbReference type="GO" id="GO:0070180">
    <property type="term" value="F:large ribosomal subunit rRNA binding"/>
    <property type="evidence" value="ECO:0007669"/>
    <property type="project" value="UniProtKB-UniRule"/>
</dbReference>
<dbReference type="GO" id="GO:0006412">
    <property type="term" value="P:translation"/>
    <property type="evidence" value="ECO:0007669"/>
    <property type="project" value="UniProtKB-UniRule"/>
</dbReference>
<dbReference type="InterPro" id="IPR043141">
    <property type="entry name" value="Ribosomal_uL10-like_sf"/>
</dbReference>
<dbReference type="Proteomes" id="UP000055590">
    <property type="component" value="Chromosome"/>
</dbReference>
<dbReference type="EMBL" id="CP012332">
    <property type="protein sequence ID" value="AKU91685.1"/>
    <property type="molecule type" value="Genomic_DNA"/>
</dbReference>
<proteinExistence type="inferred from homology"/>
<dbReference type="Gene3D" id="6.10.250.290">
    <property type="match status" value="1"/>
</dbReference>
<comment type="function">
    <text evidence="1 6">Forms part of the ribosomal stalk, playing a central role in the interaction of the ribosome with GTP-bound translation factors.</text>
</comment>
<dbReference type="PANTHER" id="PTHR11560">
    <property type="entry name" value="39S RIBOSOMAL PROTEIN L10, MITOCHONDRIAL"/>
    <property type="match status" value="1"/>
</dbReference>
<evidence type="ECO:0000256" key="4">
    <source>
        <dbReference type="ARBA" id="ARBA00023274"/>
    </source>
</evidence>
<dbReference type="HAMAP" id="MF_00362">
    <property type="entry name" value="Ribosomal_uL10"/>
    <property type="match status" value="1"/>
</dbReference>
<keyword evidence="8" id="KW-1185">Reference proteome</keyword>